<dbReference type="InterPro" id="IPR004161">
    <property type="entry name" value="EFTu-like_2"/>
</dbReference>
<evidence type="ECO:0000313" key="11">
    <source>
        <dbReference type="Proteomes" id="UP000504724"/>
    </source>
</evidence>
<evidence type="ECO:0000256" key="5">
    <source>
        <dbReference type="ARBA" id="ARBA00022917"/>
    </source>
</evidence>
<dbReference type="InterPro" id="IPR035649">
    <property type="entry name" value="EFG_V"/>
</dbReference>
<dbReference type="AlphaFoldDB" id="A0A7D4SRF5"/>
<name>A0A7D4SRF5_9GAMM</name>
<dbReference type="CDD" id="cd16262">
    <property type="entry name" value="EFG_III"/>
    <property type="match status" value="1"/>
</dbReference>
<dbReference type="Pfam" id="PF03764">
    <property type="entry name" value="EFG_IV"/>
    <property type="match status" value="1"/>
</dbReference>
<dbReference type="GO" id="GO:0005737">
    <property type="term" value="C:cytoplasm"/>
    <property type="evidence" value="ECO:0007669"/>
    <property type="project" value="UniProtKB-SubCell"/>
</dbReference>
<evidence type="ECO:0000256" key="4">
    <source>
        <dbReference type="ARBA" id="ARBA00022768"/>
    </source>
</evidence>
<evidence type="ECO:0000256" key="3">
    <source>
        <dbReference type="ARBA" id="ARBA00022741"/>
    </source>
</evidence>
<dbReference type="InterPro" id="IPR014721">
    <property type="entry name" value="Ribsml_uS5_D2-typ_fold_subgr"/>
</dbReference>
<dbReference type="SUPFAM" id="SSF50447">
    <property type="entry name" value="Translation proteins"/>
    <property type="match status" value="1"/>
</dbReference>
<evidence type="ECO:0000256" key="7">
    <source>
        <dbReference type="ARBA" id="ARBA00024731"/>
    </source>
</evidence>
<dbReference type="InterPro" id="IPR027417">
    <property type="entry name" value="P-loop_NTPase"/>
</dbReference>
<keyword evidence="3 8" id="KW-0547">Nucleotide-binding</keyword>
<dbReference type="InterPro" id="IPR035647">
    <property type="entry name" value="EFG_III/V"/>
</dbReference>
<dbReference type="InterPro" id="IPR047872">
    <property type="entry name" value="EFG_IV"/>
</dbReference>
<dbReference type="Gene3D" id="3.30.70.870">
    <property type="entry name" value="Elongation Factor G (Translational Gtpase), domain 3"/>
    <property type="match status" value="1"/>
</dbReference>
<keyword evidence="4 8" id="KW-0251">Elongation factor</keyword>
<sequence length="703" mass="77971">MARTTPLDRYRNIGIMAHIDAGKTTTTERILYYTGVSHKIGEVHDGGATMDWMEQEQERGITITSAATTCFWSGMGRQFPEHRINIIDTPGHVDFTIEVERSLRVLDGAVTCFCSVSGVEPQSETVWRQADKYGVPRMGYVNKMDRAGANFLNVCQMVTDRLGAQPVPMQLPIGAEDSFRGIVDLVKMQAIYWEEENMGMEYRYEDIPAEMQDECEEWREKLVETAAEASEELMDKYLEEGDLSEEDIKAGIRQRCIDVEIVPMFCGSSFKNKGVQTLLDAVIELMPAPTDVPAIKGELEDGTPVERHSTDDEPFAALAFKVMTDPYVGTLTFFRVYSGVLEAGSPVMNTVKGKRERIGRILQMHSNSREEIKEVRAGDIACAVGLKDTTTGDTLCDIDNPVILERMEFPEPVISIAIEPKTKADQEKMGIALQKLAAEDPSFRVHTDEETNQTIISGMGELHLDIIVDRMKREFKVEANIGAPQVSYRETIRSAVECEGKFVRQSGGRGQYGHVVFKIKPLDADSEAVNFEFINSIVGGAVPREYIGAVEKGAKQQLEAGVVAGFPMVDVSVELIDGSYHDVDSNEMAFQVAASMGIKNGVTQANPVVLEPVMKVEVTTPEEYMGDIIGDLNRRRGMVSSMDDIPTGKSVKAEVPLSEMFGYSNQMRSLTQGRANYSMEFLKYAEAPKNIQEEIIAASKKGE</sequence>
<dbReference type="CDD" id="cd04088">
    <property type="entry name" value="EFG_mtEFG_II"/>
    <property type="match status" value="1"/>
</dbReference>
<proteinExistence type="inferred from homology"/>
<keyword evidence="8" id="KW-0963">Cytoplasm</keyword>
<dbReference type="PRINTS" id="PR00315">
    <property type="entry name" value="ELONGATNFCT"/>
</dbReference>
<dbReference type="Gene3D" id="2.40.30.10">
    <property type="entry name" value="Translation factors"/>
    <property type="match status" value="1"/>
</dbReference>
<dbReference type="Pfam" id="PF00009">
    <property type="entry name" value="GTP_EFTU"/>
    <property type="match status" value="1"/>
</dbReference>
<dbReference type="PROSITE" id="PS51722">
    <property type="entry name" value="G_TR_2"/>
    <property type="match status" value="1"/>
</dbReference>
<protein>
    <recommendedName>
        <fullName evidence="2 8">Elongation factor G</fullName>
        <shortName evidence="8">EF-G</shortName>
    </recommendedName>
</protein>
<keyword evidence="11" id="KW-1185">Reference proteome</keyword>
<dbReference type="Pfam" id="PF03144">
    <property type="entry name" value="GTP_EFTU_D2"/>
    <property type="match status" value="1"/>
</dbReference>
<dbReference type="PROSITE" id="PS00301">
    <property type="entry name" value="G_TR_1"/>
    <property type="match status" value="1"/>
</dbReference>
<comment type="subcellular location">
    <subcellularLocation>
        <location evidence="8">Cytoplasm</location>
    </subcellularLocation>
</comment>
<dbReference type="InterPro" id="IPR004540">
    <property type="entry name" value="Transl_elong_EFG/EF2"/>
</dbReference>
<dbReference type="FunFam" id="2.40.30.10:FF:000006">
    <property type="entry name" value="Elongation factor G"/>
    <property type="match status" value="1"/>
</dbReference>
<dbReference type="PANTHER" id="PTHR43261:SF1">
    <property type="entry name" value="RIBOSOME-RELEASING FACTOR 2, MITOCHONDRIAL"/>
    <property type="match status" value="1"/>
</dbReference>
<dbReference type="InterPro" id="IPR005517">
    <property type="entry name" value="Transl_elong_EFG/EF2_IV"/>
</dbReference>
<dbReference type="SUPFAM" id="SSF54980">
    <property type="entry name" value="EF-G C-terminal domain-like"/>
    <property type="match status" value="2"/>
</dbReference>
<dbReference type="NCBIfam" id="NF009381">
    <property type="entry name" value="PRK12740.1-5"/>
    <property type="match status" value="1"/>
</dbReference>
<evidence type="ECO:0000256" key="1">
    <source>
        <dbReference type="ARBA" id="ARBA00005870"/>
    </source>
</evidence>
<evidence type="ECO:0000259" key="9">
    <source>
        <dbReference type="PROSITE" id="PS51722"/>
    </source>
</evidence>
<dbReference type="InterPro" id="IPR009022">
    <property type="entry name" value="EFG_III"/>
</dbReference>
<keyword evidence="6 8" id="KW-0342">GTP-binding</keyword>
<evidence type="ECO:0000256" key="8">
    <source>
        <dbReference type="HAMAP-Rule" id="MF_00054"/>
    </source>
</evidence>
<dbReference type="InterPro" id="IPR000640">
    <property type="entry name" value="EFG_V-like"/>
</dbReference>
<dbReference type="GO" id="GO:0003746">
    <property type="term" value="F:translation elongation factor activity"/>
    <property type="evidence" value="ECO:0007669"/>
    <property type="project" value="UniProtKB-UniRule"/>
</dbReference>
<dbReference type="NCBIfam" id="TIGR00231">
    <property type="entry name" value="small_GTP"/>
    <property type="match status" value="1"/>
</dbReference>
<dbReference type="FunFam" id="3.40.50.300:FF:000029">
    <property type="entry name" value="Elongation factor G"/>
    <property type="match status" value="1"/>
</dbReference>
<dbReference type="KEGG" id="txa:HQN79_01970"/>
<dbReference type="CDD" id="cd03713">
    <property type="entry name" value="EFG_mtEFG_C"/>
    <property type="match status" value="1"/>
</dbReference>
<dbReference type="Gene3D" id="3.30.230.10">
    <property type="match status" value="1"/>
</dbReference>
<dbReference type="RefSeq" id="WP_173284023.1">
    <property type="nucleotide sequence ID" value="NZ_CP054020.1"/>
</dbReference>
<dbReference type="PANTHER" id="PTHR43261">
    <property type="entry name" value="TRANSLATION ELONGATION FACTOR G-RELATED"/>
    <property type="match status" value="1"/>
</dbReference>
<dbReference type="SMART" id="SM00889">
    <property type="entry name" value="EFG_IV"/>
    <property type="match status" value="1"/>
</dbReference>
<comment type="function">
    <text evidence="7 8">Catalyzes the GTP-dependent ribosomal translocation step during translation elongation. During this step, the ribosome changes from the pre-translocational (PRE) to the post-translocational (POST) state as the newly formed A-site-bound peptidyl-tRNA and P-site-bound deacylated tRNA move to the P and E sites, respectively. Catalyzes the coordinated movement of the two tRNA molecules, the mRNA and conformational changes in the ribosome.</text>
</comment>
<dbReference type="InterPro" id="IPR041095">
    <property type="entry name" value="EFG_II"/>
</dbReference>
<dbReference type="InterPro" id="IPR005225">
    <property type="entry name" value="Small_GTP-bd"/>
</dbReference>
<dbReference type="NCBIfam" id="TIGR00484">
    <property type="entry name" value="EF-G"/>
    <property type="match status" value="1"/>
</dbReference>
<dbReference type="Pfam" id="PF14492">
    <property type="entry name" value="EFG_III"/>
    <property type="match status" value="1"/>
</dbReference>
<dbReference type="InterPro" id="IPR000795">
    <property type="entry name" value="T_Tr_GTP-bd_dom"/>
</dbReference>
<dbReference type="GO" id="GO:0032790">
    <property type="term" value="P:ribosome disassembly"/>
    <property type="evidence" value="ECO:0007669"/>
    <property type="project" value="TreeGrafter"/>
</dbReference>
<keyword evidence="5 8" id="KW-0648">Protein biosynthesis</keyword>
<dbReference type="EMBL" id="CP054020">
    <property type="protein sequence ID" value="QKI88423.1"/>
    <property type="molecule type" value="Genomic_DNA"/>
</dbReference>
<dbReference type="InterPro" id="IPR020568">
    <property type="entry name" value="Ribosomal_Su5_D2-typ_SF"/>
</dbReference>
<dbReference type="SUPFAM" id="SSF54211">
    <property type="entry name" value="Ribosomal protein S5 domain 2-like"/>
    <property type="match status" value="1"/>
</dbReference>
<dbReference type="Gene3D" id="3.40.50.300">
    <property type="entry name" value="P-loop containing nucleotide triphosphate hydrolases"/>
    <property type="match status" value="1"/>
</dbReference>
<dbReference type="CDD" id="cd01886">
    <property type="entry name" value="EF-G"/>
    <property type="match status" value="1"/>
</dbReference>
<dbReference type="FunFam" id="3.30.230.10:FF:000003">
    <property type="entry name" value="Elongation factor G"/>
    <property type="match status" value="1"/>
</dbReference>
<evidence type="ECO:0000256" key="6">
    <source>
        <dbReference type="ARBA" id="ARBA00023134"/>
    </source>
</evidence>
<dbReference type="GO" id="GO:0003924">
    <property type="term" value="F:GTPase activity"/>
    <property type="evidence" value="ECO:0007669"/>
    <property type="project" value="InterPro"/>
</dbReference>
<dbReference type="Gene3D" id="3.30.70.240">
    <property type="match status" value="1"/>
</dbReference>
<feature type="binding site" evidence="8">
    <location>
        <begin position="142"/>
        <end position="145"/>
    </location>
    <ligand>
        <name>GTP</name>
        <dbReference type="ChEBI" id="CHEBI:37565"/>
    </ligand>
</feature>
<dbReference type="SMART" id="SM00838">
    <property type="entry name" value="EFG_C"/>
    <property type="match status" value="1"/>
</dbReference>
<dbReference type="FunFam" id="3.30.70.240:FF:000001">
    <property type="entry name" value="Elongation factor G"/>
    <property type="match status" value="1"/>
</dbReference>
<dbReference type="SUPFAM" id="SSF52540">
    <property type="entry name" value="P-loop containing nucleoside triphosphate hydrolases"/>
    <property type="match status" value="1"/>
</dbReference>
<evidence type="ECO:0000256" key="2">
    <source>
        <dbReference type="ARBA" id="ARBA00017872"/>
    </source>
</evidence>
<feature type="binding site" evidence="8">
    <location>
        <begin position="17"/>
        <end position="24"/>
    </location>
    <ligand>
        <name>GTP</name>
        <dbReference type="ChEBI" id="CHEBI:37565"/>
    </ligand>
</feature>
<accession>A0A7D4SRF5</accession>
<reference evidence="10 11" key="1">
    <citation type="submission" date="2020-05" db="EMBL/GenBank/DDBJ databases">
        <title>Thiomicrorhabdus sediminis sp.nov. and Thiomicrorhabdus xiamenensis sp.nov., novel sulfur-oxidizing bacteria isolated from coastal sediment.</title>
        <authorList>
            <person name="Liu X."/>
        </authorList>
    </citation>
    <scope>NUCLEOTIDE SEQUENCE [LARGE SCALE GENOMIC DNA]</scope>
    <source>
        <strain evidence="10 11">G2</strain>
    </source>
</reference>
<dbReference type="Proteomes" id="UP000504724">
    <property type="component" value="Chromosome"/>
</dbReference>
<organism evidence="10 11">
    <name type="scientific">Thiomicrorhabdus xiamenensis</name>
    <dbReference type="NCBI Taxonomy" id="2739063"/>
    <lineage>
        <taxon>Bacteria</taxon>
        <taxon>Pseudomonadati</taxon>
        <taxon>Pseudomonadota</taxon>
        <taxon>Gammaproteobacteria</taxon>
        <taxon>Thiotrichales</taxon>
        <taxon>Piscirickettsiaceae</taxon>
        <taxon>Thiomicrorhabdus</taxon>
    </lineage>
</organism>
<comment type="similarity">
    <text evidence="1 8">Belongs to the TRAFAC class translation factor GTPase superfamily. Classic translation factor GTPase family. EF-G/EF-2 subfamily.</text>
</comment>
<gene>
    <name evidence="8 10" type="primary">fusA</name>
    <name evidence="10" type="ORF">HQN79_01970</name>
</gene>
<feature type="domain" description="Tr-type G" evidence="9">
    <location>
        <begin position="8"/>
        <end position="290"/>
    </location>
</feature>
<dbReference type="FunFam" id="3.30.70.870:FF:000001">
    <property type="entry name" value="Elongation factor G"/>
    <property type="match status" value="1"/>
</dbReference>
<feature type="binding site" evidence="8">
    <location>
        <begin position="88"/>
        <end position="92"/>
    </location>
    <ligand>
        <name>GTP</name>
        <dbReference type="ChEBI" id="CHEBI:37565"/>
    </ligand>
</feature>
<dbReference type="GO" id="GO:0097216">
    <property type="term" value="F:guanosine tetraphosphate binding"/>
    <property type="evidence" value="ECO:0007669"/>
    <property type="project" value="UniProtKB-ARBA"/>
</dbReference>
<dbReference type="CDD" id="cd01434">
    <property type="entry name" value="EFG_mtEFG1_IV"/>
    <property type="match status" value="1"/>
</dbReference>
<dbReference type="InterPro" id="IPR009000">
    <property type="entry name" value="Transl_B-barrel_sf"/>
</dbReference>
<dbReference type="GO" id="GO:0005525">
    <property type="term" value="F:GTP binding"/>
    <property type="evidence" value="ECO:0007669"/>
    <property type="project" value="UniProtKB-UniRule"/>
</dbReference>
<dbReference type="HAMAP" id="MF_00054_B">
    <property type="entry name" value="EF_G_EF_2_B"/>
    <property type="match status" value="1"/>
</dbReference>
<evidence type="ECO:0000313" key="10">
    <source>
        <dbReference type="EMBL" id="QKI88423.1"/>
    </source>
</evidence>
<dbReference type="Pfam" id="PF00679">
    <property type="entry name" value="EFG_C"/>
    <property type="match status" value="1"/>
</dbReference>
<dbReference type="InterPro" id="IPR031157">
    <property type="entry name" value="G_TR_CS"/>
</dbReference>